<protein>
    <submittedName>
        <fullName evidence="2">Uncharacterized protein</fullName>
    </submittedName>
</protein>
<feature type="region of interest" description="Disordered" evidence="1">
    <location>
        <begin position="49"/>
        <end position="69"/>
    </location>
</feature>
<keyword evidence="3" id="KW-1185">Reference proteome</keyword>
<name>A0A8K0NYX6_LADFU</name>
<proteinExistence type="predicted"/>
<dbReference type="Proteomes" id="UP000792457">
    <property type="component" value="Unassembled WGS sequence"/>
</dbReference>
<dbReference type="AlphaFoldDB" id="A0A8K0NYX6"/>
<sequence>MEELEYYFAVVGVPQNAEDLFHCSTNHPQIPLQLLFLLHNHHITPHPSLPHPHSTNPFRFISDKTGGPSCGPMEQRVVKPTRMSPIPSQEREKLIPYLIIADDALEAMSNEAISLQGSAWP</sequence>
<gene>
    <name evidence="2" type="ORF">J437_LFUL009547</name>
</gene>
<evidence type="ECO:0000313" key="2">
    <source>
        <dbReference type="EMBL" id="KAG8229565.1"/>
    </source>
</evidence>
<organism evidence="2 3">
    <name type="scientific">Ladona fulva</name>
    <name type="common">Scarce chaser dragonfly</name>
    <name type="synonym">Libellula fulva</name>
    <dbReference type="NCBI Taxonomy" id="123851"/>
    <lineage>
        <taxon>Eukaryota</taxon>
        <taxon>Metazoa</taxon>
        <taxon>Ecdysozoa</taxon>
        <taxon>Arthropoda</taxon>
        <taxon>Hexapoda</taxon>
        <taxon>Insecta</taxon>
        <taxon>Pterygota</taxon>
        <taxon>Palaeoptera</taxon>
        <taxon>Odonata</taxon>
        <taxon>Epiprocta</taxon>
        <taxon>Anisoptera</taxon>
        <taxon>Libelluloidea</taxon>
        <taxon>Libellulidae</taxon>
        <taxon>Ladona</taxon>
    </lineage>
</organism>
<reference evidence="2" key="1">
    <citation type="submission" date="2013-04" db="EMBL/GenBank/DDBJ databases">
        <authorList>
            <person name="Qu J."/>
            <person name="Murali S.C."/>
            <person name="Bandaranaike D."/>
            <person name="Bellair M."/>
            <person name="Blankenburg K."/>
            <person name="Chao H."/>
            <person name="Dinh H."/>
            <person name="Doddapaneni H."/>
            <person name="Downs B."/>
            <person name="Dugan-Rocha S."/>
            <person name="Elkadiri S."/>
            <person name="Gnanaolivu R.D."/>
            <person name="Hernandez B."/>
            <person name="Javaid M."/>
            <person name="Jayaseelan J.C."/>
            <person name="Lee S."/>
            <person name="Li M."/>
            <person name="Ming W."/>
            <person name="Munidasa M."/>
            <person name="Muniz J."/>
            <person name="Nguyen L."/>
            <person name="Ongeri F."/>
            <person name="Osuji N."/>
            <person name="Pu L.-L."/>
            <person name="Puazo M."/>
            <person name="Qu C."/>
            <person name="Quiroz J."/>
            <person name="Raj R."/>
            <person name="Weissenberger G."/>
            <person name="Xin Y."/>
            <person name="Zou X."/>
            <person name="Han Y."/>
            <person name="Richards S."/>
            <person name="Worley K."/>
            <person name="Muzny D."/>
            <person name="Gibbs R."/>
        </authorList>
    </citation>
    <scope>NUCLEOTIDE SEQUENCE</scope>
    <source>
        <strain evidence="2">Sampled in the wild</strain>
    </source>
</reference>
<accession>A0A8K0NYX6</accession>
<dbReference type="EMBL" id="KZ308435">
    <property type="protein sequence ID" value="KAG8229565.1"/>
    <property type="molecule type" value="Genomic_DNA"/>
</dbReference>
<evidence type="ECO:0000313" key="3">
    <source>
        <dbReference type="Proteomes" id="UP000792457"/>
    </source>
</evidence>
<evidence type="ECO:0000256" key="1">
    <source>
        <dbReference type="SAM" id="MobiDB-lite"/>
    </source>
</evidence>
<comment type="caution">
    <text evidence="2">The sequence shown here is derived from an EMBL/GenBank/DDBJ whole genome shotgun (WGS) entry which is preliminary data.</text>
</comment>
<reference evidence="2" key="2">
    <citation type="submission" date="2017-10" db="EMBL/GenBank/DDBJ databases">
        <title>Ladona fulva Genome sequencing and assembly.</title>
        <authorList>
            <person name="Murali S."/>
            <person name="Richards S."/>
            <person name="Bandaranaike D."/>
            <person name="Bellair M."/>
            <person name="Blankenburg K."/>
            <person name="Chao H."/>
            <person name="Dinh H."/>
            <person name="Doddapaneni H."/>
            <person name="Dugan-Rocha S."/>
            <person name="Elkadiri S."/>
            <person name="Gnanaolivu R."/>
            <person name="Hernandez B."/>
            <person name="Skinner E."/>
            <person name="Javaid M."/>
            <person name="Lee S."/>
            <person name="Li M."/>
            <person name="Ming W."/>
            <person name="Munidasa M."/>
            <person name="Muniz J."/>
            <person name="Nguyen L."/>
            <person name="Hughes D."/>
            <person name="Osuji N."/>
            <person name="Pu L.-L."/>
            <person name="Puazo M."/>
            <person name="Qu C."/>
            <person name="Quiroz J."/>
            <person name="Raj R."/>
            <person name="Weissenberger G."/>
            <person name="Xin Y."/>
            <person name="Zou X."/>
            <person name="Han Y."/>
            <person name="Worley K."/>
            <person name="Muzny D."/>
            <person name="Gibbs R."/>
        </authorList>
    </citation>
    <scope>NUCLEOTIDE SEQUENCE</scope>
    <source>
        <strain evidence="2">Sampled in the wild</strain>
    </source>
</reference>